<evidence type="ECO:0000313" key="1">
    <source>
        <dbReference type="EMBL" id="GFY39199.1"/>
    </source>
</evidence>
<dbReference type="AlphaFoldDB" id="A0A8X7BR64"/>
<accession>A0A8X7BR64</accession>
<dbReference type="OrthoDB" id="6429063at2759"/>
<dbReference type="Proteomes" id="UP000886998">
    <property type="component" value="Unassembled WGS sequence"/>
</dbReference>
<sequence>MLTTLYSLLCEANFTGNLESGILIPIKCCQSDWQISILPNKDYRNEVSQLGDLNKFIRELYKSYSGAMDFDTQTSLADRAATTVAISIWFHEDVIELIKTSNTDKNFDRLWAETKHNVIANIRSLPLTTQAKEIILDFCLFVGQQIRYWMHIFHFLTISSKTMAQNIFFKPRGKIDYVETAKRVILHEENDLNKFRLACVCCLEDDIVKLWQKVEPNFNDRIDSNLFEVKFWVSYLRQNTERLMNEIEYVGNRDVLQFAFFMSVSNNNTISAKFFLNKMQKEDRPKALDRTLKNILETPNPFNYETIPFFMRYLSIEKLENLLHDYPEVVLLQFIKFPYLNHFLDTANKTWDNLSNEGFYCITEEMAYYMSVYFGNHTYANIFLEFWNNSPDRCKNYVITKCIEGSYLVRLGMFKHTSCVIRSIFQSSTTYQKRKMVFSYNGMMFFDALMRRDRLGCVAMSINELFTSEEREARIDELIVLFKDMFKYCRSHPTFKSENLEIVVDVLEREKSRNVTK</sequence>
<dbReference type="EMBL" id="BMAV01001252">
    <property type="protein sequence ID" value="GFY39199.1"/>
    <property type="molecule type" value="Genomic_DNA"/>
</dbReference>
<evidence type="ECO:0000313" key="2">
    <source>
        <dbReference type="Proteomes" id="UP000886998"/>
    </source>
</evidence>
<reference evidence="1" key="1">
    <citation type="submission" date="2020-08" db="EMBL/GenBank/DDBJ databases">
        <title>Multicomponent nature underlies the extraordinary mechanical properties of spider dragline silk.</title>
        <authorList>
            <person name="Kono N."/>
            <person name="Nakamura H."/>
            <person name="Mori M."/>
            <person name="Yoshida Y."/>
            <person name="Ohtoshi R."/>
            <person name="Malay A.D."/>
            <person name="Moran D.A.P."/>
            <person name="Tomita M."/>
            <person name="Numata K."/>
            <person name="Arakawa K."/>
        </authorList>
    </citation>
    <scope>NUCLEOTIDE SEQUENCE</scope>
</reference>
<comment type="caution">
    <text evidence="1">The sequence shown here is derived from an EMBL/GenBank/DDBJ whole genome shotgun (WGS) entry which is preliminary data.</text>
</comment>
<gene>
    <name evidence="1" type="primary">NCL1_49969</name>
    <name evidence="1" type="ORF">TNIN_65031</name>
</gene>
<proteinExistence type="predicted"/>
<keyword evidence="2" id="KW-1185">Reference proteome</keyword>
<protein>
    <submittedName>
        <fullName evidence="1">Uncharacterized protein</fullName>
    </submittedName>
</protein>
<organism evidence="1 2">
    <name type="scientific">Trichonephila inaurata madagascariensis</name>
    <dbReference type="NCBI Taxonomy" id="2747483"/>
    <lineage>
        <taxon>Eukaryota</taxon>
        <taxon>Metazoa</taxon>
        <taxon>Ecdysozoa</taxon>
        <taxon>Arthropoda</taxon>
        <taxon>Chelicerata</taxon>
        <taxon>Arachnida</taxon>
        <taxon>Araneae</taxon>
        <taxon>Araneomorphae</taxon>
        <taxon>Entelegynae</taxon>
        <taxon>Araneoidea</taxon>
        <taxon>Nephilidae</taxon>
        <taxon>Trichonephila</taxon>
        <taxon>Trichonephila inaurata</taxon>
    </lineage>
</organism>
<name>A0A8X7BR64_9ARAC</name>